<dbReference type="InterPro" id="IPR027417">
    <property type="entry name" value="P-loop_NTPase"/>
</dbReference>
<evidence type="ECO:0000313" key="3">
    <source>
        <dbReference type="EMBL" id="KAJ0193048.1"/>
    </source>
</evidence>
<proteinExistence type="predicted"/>
<evidence type="ECO:0000256" key="2">
    <source>
        <dbReference type="ARBA" id="ARBA00022821"/>
    </source>
</evidence>
<dbReference type="Proteomes" id="UP000235145">
    <property type="component" value="Unassembled WGS sequence"/>
</dbReference>
<keyword evidence="2" id="KW-0611">Plant defense</keyword>
<dbReference type="PANTHER" id="PTHR36766:SF30">
    <property type="entry name" value="TIR-NBS TYPE DISEASE RESISTANCE PROTEIN-RELATED"/>
    <property type="match status" value="1"/>
</dbReference>
<organism evidence="3 4">
    <name type="scientific">Lactuca sativa</name>
    <name type="common">Garden lettuce</name>
    <dbReference type="NCBI Taxonomy" id="4236"/>
    <lineage>
        <taxon>Eukaryota</taxon>
        <taxon>Viridiplantae</taxon>
        <taxon>Streptophyta</taxon>
        <taxon>Embryophyta</taxon>
        <taxon>Tracheophyta</taxon>
        <taxon>Spermatophyta</taxon>
        <taxon>Magnoliopsida</taxon>
        <taxon>eudicotyledons</taxon>
        <taxon>Gunneridae</taxon>
        <taxon>Pentapetalae</taxon>
        <taxon>asterids</taxon>
        <taxon>campanulids</taxon>
        <taxon>Asterales</taxon>
        <taxon>Asteraceae</taxon>
        <taxon>Cichorioideae</taxon>
        <taxon>Cichorieae</taxon>
        <taxon>Lactucinae</taxon>
        <taxon>Lactuca</taxon>
    </lineage>
</organism>
<dbReference type="AlphaFoldDB" id="A0A9R1UT39"/>
<evidence type="ECO:0000256" key="1">
    <source>
        <dbReference type="ARBA" id="ARBA00022614"/>
    </source>
</evidence>
<protein>
    <recommendedName>
        <fullName evidence="5">NB-ARC domain-containing protein</fullName>
    </recommendedName>
</protein>
<reference evidence="3 4" key="1">
    <citation type="journal article" date="2017" name="Nat. Commun.">
        <title>Genome assembly with in vitro proximity ligation data and whole-genome triplication in lettuce.</title>
        <authorList>
            <person name="Reyes-Chin-Wo S."/>
            <person name="Wang Z."/>
            <person name="Yang X."/>
            <person name="Kozik A."/>
            <person name="Arikit S."/>
            <person name="Song C."/>
            <person name="Xia L."/>
            <person name="Froenicke L."/>
            <person name="Lavelle D.O."/>
            <person name="Truco M.J."/>
            <person name="Xia R."/>
            <person name="Zhu S."/>
            <person name="Xu C."/>
            <person name="Xu H."/>
            <person name="Xu X."/>
            <person name="Cox K."/>
            <person name="Korf I."/>
            <person name="Meyers B.C."/>
            <person name="Michelmore R.W."/>
        </authorList>
    </citation>
    <scope>NUCLEOTIDE SEQUENCE [LARGE SCALE GENOMIC DNA]</scope>
    <source>
        <strain evidence="4">cv. Salinas</strain>
        <tissue evidence="3">Seedlings</tissue>
    </source>
</reference>
<dbReference type="Gene3D" id="1.10.8.430">
    <property type="entry name" value="Helical domain of apoptotic protease-activating factors"/>
    <property type="match status" value="1"/>
</dbReference>
<name>A0A9R1UT39_LACSA</name>
<evidence type="ECO:0008006" key="5">
    <source>
        <dbReference type="Google" id="ProtNLM"/>
    </source>
</evidence>
<dbReference type="GO" id="GO:0006952">
    <property type="term" value="P:defense response"/>
    <property type="evidence" value="ECO:0007669"/>
    <property type="project" value="UniProtKB-KW"/>
</dbReference>
<evidence type="ECO:0000313" key="4">
    <source>
        <dbReference type="Proteomes" id="UP000235145"/>
    </source>
</evidence>
<comment type="caution">
    <text evidence="3">The sequence shown here is derived from an EMBL/GenBank/DDBJ whole genome shotgun (WGS) entry which is preliminary data.</text>
</comment>
<sequence>MAYAIAWHAKSHGLIHHSQHLTEEESWKLLCEKVFQGDDCPKWMIEPGKKIAKNCHGLPLSVVVMAGVLAKEPRSKGLWLQTSRSVRSYIAGNNSIKLPPSAFSLERVLSLSGRVSRRHPDLFTRVALVMDS</sequence>
<dbReference type="InterPro" id="IPR042197">
    <property type="entry name" value="Apaf_helical"/>
</dbReference>
<dbReference type="EMBL" id="NBSK02000008">
    <property type="protein sequence ID" value="KAJ0193048.1"/>
    <property type="molecule type" value="Genomic_DNA"/>
</dbReference>
<keyword evidence="1" id="KW-0433">Leucine-rich repeat</keyword>
<accession>A0A9R1UT39</accession>
<dbReference type="GO" id="GO:0043531">
    <property type="term" value="F:ADP binding"/>
    <property type="evidence" value="ECO:0007669"/>
    <property type="project" value="InterPro"/>
</dbReference>
<keyword evidence="4" id="KW-1185">Reference proteome</keyword>
<dbReference type="PANTHER" id="PTHR36766">
    <property type="entry name" value="PLANT BROAD-SPECTRUM MILDEW RESISTANCE PROTEIN RPW8"/>
    <property type="match status" value="1"/>
</dbReference>
<gene>
    <name evidence="3" type="ORF">LSAT_V11C800437750</name>
</gene>
<dbReference type="SUPFAM" id="SSF52540">
    <property type="entry name" value="P-loop containing nucleoside triphosphate hydrolases"/>
    <property type="match status" value="1"/>
</dbReference>